<protein>
    <submittedName>
        <fullName evidence="2">Senescence domain-containing protein</fullName>
    </submittedName>
</protein>
<accession>A0A914YDQ9</accession>
<reference evidence="2" key="1">
    <citation type="submission" date="2022-11" db="UniProtKB">
        <authorList>
            <consortium name="WormBaseParasite"/>
        </authorList>
    </citation>
    <scope>IDENTIFICATION</scope>
</reference>
<evidence type="ECO:0000313" key="1">
    <source>
        <dbReference type="Proteomes" id="UP000887577"/>
    </source>
</evidence>
<dbReference type="Proteomes" id="UP000887577">
    <property type="component" value="Unplaced"/>
</dbReference>
<sequence length="299" mass="33403">MVDEYLSDQFAYTFALENLCQSIENSFLEPLEHPHQIYLPENPLKDFCNDFYEIGFVIPQRIISNIKDFELIDFEDFENPEQIKSRLYGYVPKIYYQKHGIFTLTSLSTYFKNQYQKDNFDIRTLMDNGLKVVVSERKEQAGSWLINRIVAAANFVWNKVKAAATVVKNFAFSVVKTGFNLLGKAVSFAGSVVGKGAQLAGNFVAKIAKPLMDTKVGKYISDAVNDVKELGIDAAYVALGGVETVIKYAKKGANIAGEYAKKGLNAAIDFGKATTEWIPGMSILKNTAEKIGKEQWPVV</sequence>
<evidence type="ECO:0000313" key="2">
    <source>
        <dbReference type="WBParaSite" id="PSU_v2.g17567.t1"/>
    </source>
</evidence>
<dbReference type="AlphaFoldDB" id="A0A914YDQ9"/>
<dbReference type="WBParaSite" id="PSU_v2.g17567.t1">
    <property type="protein sequence ID" value="PSU_v2.g17567.t1"/>
    <property type="gene ID" value="PSU_v2.g17567"/>
</dbReference>
<proteinExistence type="predicted"/>
<name>A0A914YDQ9_9BILA</name>
<organism evidence="1 2">
    <name type="scientific">Panagrolaimus superbus</name>
    <dbReference type="NCBI Taxonomy" id="310955"/>
    <lineage>
        <taxon>Eukaryota</taxon>
        <taxon>Metazoa</taxon>
        <taxon>Ecdysozoa</taxon>
        <taxon>Nematoda</taxon>
        <taxon>Chromadorea</taxon>
        <taxon>Rhabditida</taxon>
        <taxon>Tylenchina</taxon>
        <taxon>Panagrolaimomorpha</taxon>
        <taxon>Panagrolaimoidea</taxon>
        <taxon>Panagrolaimidae</taxon>
        <taxon>Panagrolaimus</taxon>
    </lineage>
</organism>
<keyword evidence="1" id="KW-1185">Reference proteome</keyword>